<evidence type="ECO:0000256" key="3">
    <source>
        <dbReference type="ARBA" id="ARBA00023125"/>
    </source>
</evidence>
<dbReference type="PROSITE" id="PS51736">
    <property type="entry name" value="RECOMBINASES_3"/>
    <property type="match status" value="1"/>
</dbReference>
<name>A0ABV7MPB5_9HYPH</name>
<dbReference type="RefSeq" id="WP_378980325.1">
    <property type="nucleotide sequence ID" value="NZ_JBHRVD010000001.1"/>
</dbReference>
<gene>
    <name evidence="7" type="ORF">ACFOJ9_18475</name>
</gene>
<dbReference type="PROSITE" id="PS00398">
    <property type="entry name" value="RECOMBINASES_2"/>
    <property type="match status" value="1"/>
</dbReference>
<evidence type="ECO:0000259" key="6">
    <source>
        <dbReference type="PROSITE" id="PS51736"/>
    </source>
</evidence>
<keyword evidence="4" id="KW-0233">DNA recombination</keyword>
<evidence type="ECO:0000313" key="8">
    <source>
        <dbReference type="Proteomes" id="UP001595648"/>
    </source>
</evidence>
<evidence type="ECO:0000256" key="4">
    <source>
        <dbReference type="ARBA" id="ARBA00023172"/>
    </source>
</evidence>
<evidence type="ECO:0000256" key="1">
    <source>
        <dbReference type="ARBA" id="ARBA00009913"/>
    </source>
</evidence>
<reference evidence="8" key="1">
    <citation type="journal article" date="2019" name="Int. J. Syst. Evol. Microbiol.">
        <title>The Global Catalogue of Microorganisms (GCM) 10K type strain sequencing project: providing services to taxonomists for standard genome sequencing and annotation.</title>
        <authorList>
            <consortium name="The Broad Institute Genomics Platform"/>
            <consortium name="The Broad Institute Genome Sequencing Center for Infectious Disease"/>
            <person name="Wu L."/>
            <person name="Ma J."/>
        </authorList>
    </citation>
    <scope>NUCLEOTIDE SEQUENCE [LARGE SCALE GENOMIC DNA]</scope>
    <source>
        <strain evidence="8">ICMP 19515</strain>
    </source>
</reference>
<dbReference type="PANTHER" id="PTHR30461:SF26">
    <property type="entry name" value="RESOLVASE HOMOLOG YNEB"/>
    <property type="match status" value="1"/>
</dbReference>
<keyword evidence="2" id="KW-0229">DNA integration</keyword>
<dbReference type="CDD" id="cd03768">
    <property type="entry name" value="SR_ResInv"/>
    <property type="match status" value="1"/>
</dbReference>
<feature type="domain" description="Resolvase/invertase-type recombinase catalytic" evidence="6">
    <location>
        <begin position="2"/>
        <end position="137"/>
    </location>
</feature>
<dbReference type="Proteomes" id="UP001595648">
    <property type="component" value="Unassembled WGS sequence"/>
</dbReference>
<dbReference type="PROSITE" id="PS00397">
    <property type="entry name" value="RECOMBINASES_1"/>
    <property type="match status" value="1"/>
</dbReference>
<dbReference type="SUPFAM" id="SSF53041">
    <property type="entry name" value="Resolvase-like"/>
    <property type="match status" value="1"/>
</dbReference>
<feature type="active site" description="O-(5'-phospho-DNA)-serine intermediate" evidence="5">
    <location>
        <position position="10"/>
    </location>
</feature>
<dbReference type="Pfam" id="PF02796">
    <property type="entry name" value="HTH_7"/>
    <property type="match status" value="1"/>
</dbReference>
<dbReference type="InterPro" id="IPR050639">
    <property type="entry name" value="SSR_resolvase"/>
</dbReference>
<proteinExistence type="inferred from homology"/>
<dbReference type="InterPro" id="IPR006120">
    <property type="entry name" value="Resolvase_HTH_dom"/>
</dbReference>
<sequence>MADLAYIRVSSVGQSLEVQRDKMVAAGVEPKNLFEEKRSGLDTGRPELKACLRALRRGDTLIITRIDRLARSATDLLNIVKGLEKDGVALRVLDQQIDTSTPAGRAMLQMLAVFAEFETAIRSERQMDGIAKAKATGTKFGRKVKATPERAVEIVAMRADGKTVPEIMRATGLSKASVYRALGLVAAG</sequence>
<dbReference type="InterPro" id="IPR036162">
    <property type="entry name" value="Resolvase-like_N_sf"/>
</dbReference>
<comment type="similarity">
    <text evidence="1">Belongs to the site-specific recombinase resolvase family.</text>
</comment>
<evidence type="ECO:0000256" key="5">
    <source>
        <dbReference type="PROSITE-ProRule" id="PRU10137"/>
    </source>
</evidence>
<evidence type="ECO:0000313" key="7">
    <source>
        <dbReference type="EMBL" id="MFC3323731.1"/>
    </source>
</evidence>
<dbReference type="EMBL" id="JBHRVD010000001">
    <property type="protein sequence ID" value="MFC3323731.1"/>
    <property type="molecule type" value="Genomic_DNA"/>
</dbReference>
<dbReference type="SMART" id="SM00857">
    <property type="entry name" value="Resolvase"/>
    <property type="match status" value="1"/>
</dbReference>
<accession>A0ABV7MPB5</accession>
<organism evidence="7 8">
    <name type="scientific">Mesorhizobium cantuariense</name>
    <dbReference type="NCBI Taxonomy" id="1300275"/>
    <lineage>
        <taxon>Bacteria</taxon>
        <taxon>Pseudomonadati</taxon>
        <taxon>Pseudomonadota</taxon>
        <taxon>Alphaproteobacteria</taxon>
        <taxon>Hyphomicrobiales</taxon>
        <taxon>Phyllobacteriaceae</taxon>
        <taxon>Mesorhizobium</taxon>
    </lineage>
</organism>
<dbReference type="Pfam" id="PF00239">
    <property type="entry name" value="Resolvase"/>
    <property type="match status" value="1"/>
</dbReference>
<dbReference type="PANTHER" id="PTHR30461">
    <property type="entry name" value="DNA-INVERTASE FROM LAMBDOID PROPHAGE"/>
    <property type="match status" value="1"/>
</dbReference>
<keyword evidence="8" id="KW-1185">Reference proteome</keyword>
<dbReference type="Gene3D" id="1.10.10.60">
    <property type="entry name" value="Homeodomain-like"/>
    <property type="match status" value="1"/>
</dbReference>
<dbReference type="InterPro" id="IPR006118">
    <property type="entry name" value="Recombinase_CS"/>
</dbReference>
<keyword evidence="3" id="KW-0238">DNA-binding</keyword>
<dbReference type="Gene3D" id="3.40.50.1390">
    <property type="entry name" value="Resolvase, N-terminal catalytic domain"/>
    <property type="match status" value="1"/>
</dbReference>
<dbReference type="InterPro" id="IPR006119">
    <property type="entry name" value="Resolv_N"/>
</dbReference>
<protein>
    <submittedName>
        <fullName evidence="7">Recombinase family protein</fullName>
    </submittedName>
</protein>
<comment type="caution">
    <text evidence="7">The sequence shown here is derived from an EMBL/GenBank/DDBJ whole genome shotgun (WGS) entry which is preliminary data.</text>
</comment>
<evidence type="ECO:0000256" key="2">
    <source>
        <dbReference type="ARBA" id="ARBA00022908"/>
    </source>
</evidence>